<dbReference type="Gene3D" id="1.10.10.10">
    <property type="entry name" value="Winged helix-like DNA-binding domain superfamily/Winged helix DNA-binding domain"/>
    <property type="match status" value="1"/>
</dbReference>
<dbReference type="PANTHER" id="PTHR10815:SF5">
    <property type="entry name" value="METHYLATED-DNA--PROTEIN-CYSTEINE METHYLTRANSFERASE"/>
    <property type="match status" value="1"/>
</dbReference>
<proteinExistence type="predicted"/>
<reference evidence="10" key="1">
    <citation type="journal article" date="2019" name="Int. J. Syst. Evol. Microbiol.">
        <title>The Global Catalogue of Microorganisms (GCM) 10K type strain sequencing project: providing services to taxonomists for standard genome sequencing and annotation.</title>
        <authorList>
            <consortium name="The Broad Institute Genomics Platform"/>
            <consortium name="The Broad Institute Genome Sequencing Center for Infectious Disease"/>
            <person name="Wu L."/>
            <person name="Ma J."/>
        </authorList>
    </citation>
    <scope>NUCLEOTIDE SEQUENCE [LARGE SCALE GENOMIC DNA]</scope>
    <source>
        <strain evidence="10">KCTC 12847</strain>
    </source>
</reference>
<name>A0ABV7M7D5_9GAMM</name>
<comment type="caution">
    <text evidence="9">The sequence shown here is derived from an EMBL/GenBank/DDBJ whole genome shotgun (WGS) entry which is preliminary data.</text>
</comment>
<evidence type="ECO:0000256" key="3">
    <source>
        <dbReference type="ARBA" id="ARBA00022679"/>
    </source>
</evidence>
<dbReference type="GO" id="GO:0032259">
    <property type="term" value="P:methylation"/>
    <property type="evidence" value="ECO:0007669"/>
    <property type="project" value="UniProtKB-KW"/>
</dbReference>
<comment type="catalytic activity">
    <reaction evidence="1">
        <text>a 4-O-methyl-thymidine in DNA + L-cysteinyl-[protein] = a thymidine in DNA + S-methyl-L-cysteinyl-[protein]</text>
        <dbReference type="Rhea" id="RHEA:53428"/>
        <dbReference type="Rhea" id="RHEA-COMP:10131"/>
        <dbReference type="Rhea" id="RHEA-COMP:10132"/>
        <dbReference type="Rhea" id="RHEA-COMP:13555"/>
        <dbReference type="Rhea" id="RHEA-COMP:13556"/>
        <dbReference type="ChEBI" id="CHEBI:29950"/>
        <dbReference type="ChEBI" id="CHEBI:82612"/>
        <dbReference type="ChEBI" id="CHEBI:137386"/>
        <dbReference type="ChEBI" id="CHEBI:137387"/>
        <dbReference type="EC" id="2.1.1.63"/>
    </reaction>
</comment>
<keyword evidence="10" id="KW-1185">Reference proteome</keyword>
<dbReference type="EC" id="2.1.1.63" evidence="9"/>
<keyword evidence="4" id="KW-0227">DNA damage</keyword>
<evidence type="ECO:0000313" key="9">
    <source>
        <dbReference type="EMBL" id="MFC3294315.1"/>
    </source>
</evidence>
<comment type="catalytic activity">
    <reaction evidence="6">
        <text>a 6-O-methyl-2'-deoxyguanosine in DNA + L-cysteinyl-[protein] = S-methyl-L-cysteinyl-[protein] + a 2'-deoxyguanosine in DNA</text>
        <dbReference type="Rhea" id="RHEA:24000"/>
        <dbReference type="Rhea" id="RHEA-COMP:10131"/>
        <dbReference type="Rhea" id="RHEA-COMP:10132"/>
        <dbReference type="Rhea" id="RHEA-COMP:11367"/>
        <dbReference type="Rhea" id="RHEA-COMP:11368"/>
        <dbReference type="ChEBI" id="CHEBI:29950"/>
        <dbReference type="ChEBI" id="CHEBI:82612"/>
        <dbReference type="ChEBI" id="CHEBI:85445"/>
        <dbReference type="ChEBI" id="CHEBI:85448"/>
        <dbReference type="EC" id="2.1.1.63"/>
    </reaction>
</comment>
<gene>
    <name evidence="9" type="ORF">ACFOEI_19980</name>
</gene>
<dbReference type="InterPro" id="IPR014048">
    <property type="entry name" value="MethylDNA_cys_MeTrfase_DNA-bd"/>
</dbReference>
<keyword evidence="5" id="KW-0234">DNA repair</keyword>
<dbReference type="GO" id="GO:0003908">
    <property type="term" value="F:methylated-DNA-[protein]-cysteine S-methyltransferase activity"/>
    <property type="evidence" value="ECO:0007669"/>
    <property type="project" value="UniProtKB-EC"/>
</dbReference>
<evidence type="ECO:0000256" key="2">
    <source>
        <dbReference type="ARBA" id="ARBA00022603"/>
    </source>
</evidence>
<feature type="domain" description="Methylguanine DNA methyltransferase ribonuclease-like" evidence="8">
    <location>
        <begin position="1"/>
        <end position="70"/>
    </location>
</feature>
<dbReference type="SUPFAM" id="SSF53155">
    <property type="entry name" value="Methylated DNA-protein cysteine methyltransferase domain"/>
    <property type="match status" value="1"/>
</dbReference>
<dbReference type="CDD" id="cd06445">
    <property type="entry name" value="ATase"/>
    <property type="match status" value="1"/>
</dbReference>
<keyword evidence="3 9" id="KW-0808">Transferase</keyword>
<evidence type="ECO:0000313" key="10">
    <source>
        <dbReference type="Proteomes" id="UP001595640"/>
    </source>
</evidence>
<keyword evidence="2 9" id="KW-0489">Methyltransferase</keyword>
<evidence type="ECO:0000259" key="8">
    <source>
        <dbReference type="Pfam" id="PF02870"/>
    </source>
</evidence>
<dbReference type="EMBL" id="JBHRUH010000050">
    <property type="protein sequence ID" value="MFC3294315.1"/>
    <property type="molecule type" value="Genomic_DNA"/>
</dbReference>
<dbReference type="Proteomes" id="UP001595640">
    <property type="component" value="Unassembled WGS sequence"/>
</dbReference>
<evidence type="ECO:0000256" key="1">
    <source>
        <dbReference type="ARBA" id="ARBA00001286"/>
    </source>
</evidence>
<dbReference type="Pfam" id="PF01035">
    <property type="entry name" value="DNA_binding_1"/>
    <property type="match status" value="1"/>
</dbReference>
<organism evidence="9 10">
    <name type="scientific">Modicisalibacter luteus</name>
    <dbReference type="NCBI Taxonomy" id="453962"/>
    <lineage>
        <taxon>Bacteria</taxon>
        <taxon>Pseudomonadati</taxon>
        <taxon>Pseudomonadota</taxon>
        <taxon>Gammaproteobacteria</taxon>
        <taxon>Oceanospirillales</taxon>
        <taxon>Halomonadaceae</taxon>
        <taxon>Modicisalibacter</taxon>
    </lineage>
</organism>
<dbReference type="InterPro" id="IPR036388">
    <property type="entry name" value="WH-like_DNA-bd_sf"/>
</dbReference>
<dbReference type="Pfam" id="PF02870">
    <property type="entry name" value="Methyltransf_1N"/>
    <property type="match status" value="1"/>
</dbReference>
<dbReference type="NCBIfam" id="TIGR00589">
    <property type="entry name" value="ogt"/>
    <property type="match status" value="1"/>
</dbReference>
<accession>A0ABV7M7D5</accession>
<dbReference type="SUPFAM" id="SSF46767">
    <property type="entry name" value="Methylated DNA-protein cysteine methyltransferase, C-terminal domain"/>
    <property type="match status" value="1"/>
</dbReference>
<dbReference type="PROSITE" id="PS00374">
    <property type="entry name" value="MGMT"/>
    <property type="match status" value="1"/>
</dbReference>
<evidence type="ECO:0000259" key="7">
    <source>
        <dbReference type="Pfam" id="PF01035"/>
    </source>
</evidence>
<dbReference type="InterPro" id="IPR036631">
    <property type="entry name" value="MGMT_N_sf"/>
</dbReference>
<dbReference type="InterPro" id="IPR036217">
    <property type="entry name" value="MethylDNA_cys_MeTrfase_DNAb"/>
</dbReference>
<evidence type="ECO:0000256" key="5">
    <source>
        <dbReference type="ARBA" id="ARBA00023204"/>
    </source>
</evidence>
<dbReference type="RefSeq" id="WP_019016915.1">
    <property type="nucleotide sequence ID" value="NZ_BMXD01000004.1"/>
</dbReference>
<sequence length="159" mass="17409">MRYTTFASPLGELLLAGDKRGLRRLCFLDEKPGLTEREQWQRDDESLAEAREEVLAYLAGRRRSFNIDVAPEGSEVQREVWAALMRIPYGQTRTYGELANRLGHGKAVIAVSSASAANPLPILIPCHRLVAARGIGSYSGGVAIKQRLLALECGTAGEQ</sequence>
<dbReference type="Gene3D" id="3.30.160.70">
    <property type="entry name" value="Methylated DNA-protein cysteine methyltransferase domain"/>
    <property type="match status" value="1"/>
</dbReference>
<evidence type="ECO:0000256" key="4">
    <source>
        <dbReference type="ARBA" id="ARBA00022763"/>
    </source>
</evidence>
<dbReference type="PANTHER" id="PTHR10815">
    <property type="entry name" value="METHYLATED-DNA--PROTEIN-CYSTEINE METHYLTRANSFERASE"/>
    <property type="match status" value="1"/>
</dbReference>
<evidence type="ECO:0000256" key="6">
    <source>
        <dbReference type="ARBA" id="ARBA00049348"/>
    </source>
</evidence>
<protein>
    <submittedName>
        <fullName evidence="9">Methylated-DNA--[protein]-cysteine S-methyltransferase</fullName>
        <ecNumber evidence="9">2.1.1.63</ecNumber>
    </submittedName>
</protein>
<feature type="domain" description="Methylated-DNA-[protein]-cysteine S-methyltransferase DNA binding" evidence="7">
    <location>
        <begin position="76"/>
        <end position="152"/>
    </location>
</feature>
<dbReference type="InterPro" id="IPR001497">
    <property type="entry name" value="MethylDNA_cys_MeTrfase_AS"/>
</dbReference>
<dbReference type="InterPro" id="IPR008332">
    <property type="entry name" value="MethylG_MeTrfase_N"/>
</dbReference>